<sequence>MMTIMIMNMILSIMFMFLKHPISMGGILLLQTIIMSLMLGNFMMNFWFSYILFLVMVGGMLVLFIYMTSIASNEKFKTNFKLMTTFGLIMITLIWMESLNPAFISMNNSEFSTMESNLNFNQMIMKFMNWPSISIMLFLIMYLLFTLIAIVKITEISGGPLRSSN</sequence>
<feature type="transmembrane region" description="Helical" evidence="16">
    <location>
        <begin position="78"/>
        <end position="96"/>
    </location>
</feature>
<name>A0A346RIL1_9CUCU</name>
<evidence type="ECO:0000256" key="13">
    <source>
        <dbReference type="ARBA" id="ARBA00023136"/>
    </source>
</evidence>
<dbReference type="EMBL" id="MG193451">
    <property type="protein sequence ID" value="AXS65908.1"/>
    <property type="molecule type" value="Genomic_DNA"/>
</dbReference>
<evidence type="ECO:0000256" key="3">
    <source>
        <dbReference type="ARBA" id="ARBA00012944"/>
    </source>
</evidence>
<keyword evidence="10 16" id="KW-1133">Transmembrane helix</keyword>
<geneLocation type="mitochondrion" evidence="17"/>
<keyword evidence="5" id="KW-0813">Transport</keyword>
<keyword evidence="12 17" id="KW-0496">Mitochondrion</keyword>
<comment type="similarity">
    <text evidence="2">Belongs to the complex I subunit 6 family.</text>
</comment>
<evidence type="ECO:0000256" key="11">
    <source>
        <dbReference type="ARBA" id="ARBA00023027"/>
    </source>
</evidence>
<keyword evidence="6" id="KW-0679">Respiratory chain</keyword>
<feature type="transmembrane region" description="Helical" evidence="16">
    <location>
        <begin position="46"/>
        <end position="66"/>
    </location>
</feature>
<accession>A0A346RIL1</accession>
<proteinExistence type="inferred from homology"/>
<feature type="transmembrane region" description="Helical" evidence="16">
    <location>
        <begin position="21"/>
        <end position="40"/>
    </location>
</feature>
<evidence type="ECO:0000256" key="6">
    <source>
        <dbReference type="ARBA" id="ARBA00022660"/>
    </source>
</evidence>
<keyword evidence="7 16" id="KW-0812">Transmembrane</keyword>
<evidence type="ECO:0000256" key="15">
    <source>
        <dbReference type="ARBA" id="ARBA00049551"/>
    </source>
</evidence>
<evidence type="ECO:0000256" key="4">
    <source>
        <dbReference type="ARBA" id="ARBA00021095"/>
    </source>
</evidence>
<evidence type="ECO:0000256" key="5">
    <source>
        <dbReference type="ARBA" id="ARBA00022448"/>
    </source>
</evidence>
<evidence type="ECO:0000256" key="16">
    <source>
        <dbReference type="SAM" id="Phobius"/>
    </source>
</evidence>
<dbReference type="PANTHER" id="PTHR11435:SF1">
    <property type="entry name" value="NADH-UBIQUINONE OXIDOREDUCTASE CHAIN 6"/>
    <property type="match status" value="1"/>
</dbReference>
<keyword evidence="9" id="KW-0249">Electron transport</keyword>
<evidence type="ECO:0000256" key="7">
    <source>
        <dbReference type="ARBA" id="ARBA00022692"/>
    </source>
</evidence>
<evidence type="ECO:0000256" key="8">
    <source>
        <dbReference type="ARBA" id="ARBA00022967"/>
    </source>
</evidence>
<keyword evidence="11" id="KW-0520">NAD</keyword>
<evidence type="ECO:0000256" key="14">
    <source>
        <dbReference type="ARBA" id="ARBA00031019"/>
    </source>
</evidence>
<dbReference type="InterPro" id="IPR050269">
    <property type="entry name" value="ComplexI_Subunit6"/>
</dbReference>
<evidence type="ECO:0000256" key="9">
    <source>
        <dbReference type="ARBA" id="ARBA00022982"/>
    </source>
</evidence>
<dbReference type="AlphaFoldDB" id="A0A346RIL1"/>
<feature type="transmembrane region" description="Helical" evidence="16">
    <location>
        <begin position="133"/>
        <end position="153"/>
    </location>
</feature>
<dbReference type="EC" id="7.1.1.2" evidence="3"/>
<keyword evidence="13 16" id="KW-0472">Membrane</keyword>
<reference evidence="17" key="1">
    <citation type="journal article" date="2018" name="J. ISSAAS">
        <title>The contribution of mitochondrial metagenomics to large-scale data mining and phylogenetic analysis of Coleoptera.</title>
        <authorList>
            <person name="Miller K."/>
            <person name="Linard B."/>
            <person name="Motyka M."/>
            <person name="Bocek M."/>
            <person name="Vogler A.P."/>
        </authorList>
    </citation>
    <scope>NUCLEOTIDE SEQUENCE</scope>
</reference>
<evidence type="ECO:0000313" key="17">
    <source>
        <dbReference type="EMBL" id="AXS65908.1"/>
    </source>
</evidence>
<protein>
    <recommendedName>
        <fullName evidence="4">NADH-ubiquinone oxidoreductase chain 6</fullName>
        <ecNumber evidence="3">7.1.1.2</ecNumber>
    </recommendedName>
    <alternativeName>
        <fullName evidence="14">NADH dehydrogenase subunit 6</fullName>
    </alternativeName>
</protein>
<dbReference type="GO" id="GO:0008137">
    <property type="term" value="F:NADH dehydrogenase (ubiquinone) activity"/>
    <property type="evidence" value="ECO:0007669"/>
    <property type="project" value="UniProtKB-EC"/>
</dbReference>
<evidence type="ECO:0000256" key="12">
    <source>
        <dbReference type="ARBA" id="ARBA00023128"/>
    </source>
</evidence>
<gene>
    <name evidence="17" type="primary">nad6</name>
</gene>
<organism evidence="17">
    <name type="scientific">Tenebrionoidea sp. 15 KM-2017</name>
    <dbReference type="NCBI Taxonomy" id="2219470"/>
    <lineage>
        <taxon>Eukaryota</taxon>
        <taxon>Metazoa</taxon>
        <taxon>Ecdysozoa</taxon>
        <taxon>Arthropoda</taxon>
        <taxon>Hexapoda</taxon>
        <taxon>Insecta</taxon>
        <taxon>Pterygota</taxon>
        <taxon>Neoptera</taxon>
        <taxon>Endopterygota</taxon>
        <taxon>Coleoptera</taxon>
        <taxon>Polyphaga</taxon>
        <taxon>Cucujiformia</taxon>
    </lineage>
</organism>
<comment type="catalytic activity">
    <reaction evidence="15">
        <text>a ubiquinone + NADH + 5 H(+)(in) = a ubiquinol + NAD(+) + 4 H(+)(out)</text>
        <dbReference type="Rhea" id="RHEA:29091"/>
        <dbReference type="Rhea" id="RHEA-COMP:9565"/>
        <dbReference type="Rhea" id="RHEA-COMP:9566"/>
        <dbReference type="ChEBI" id="CHEBI:15378"/>
        <dbReference type="ChEBI" id="CHEBI:16389"/>
        <dbReference type="ChEBI" id="CHEBI:17976"/>
        <dbReference type="ChEBI" id="CHEBI:57540"/>
        <dbReference type="ChEBI" id="CHEBI:57945"/>
        <dbReference type="EC" id="7.1.1.2"/>
    </reaction>
</comment>
<dbReference type="PANTHER" id="PTHR11435">
    <property type="entry name" value="NADH UBIQUINONE OXIDOREDUCTASE SUBUNIT ND6"/>
    <property type="match status" value="1"/>
</dbReference>
<dbReference type="GO" id="GO:0031966">
    <property type="term" value="C:mitochondrial membrane"/>
    <property type="evidence" value="ECO:0007669"/>
    <property type="project" value="UniProtKB-SubCell"/>
</dbReference>
<keyword evidence="8" id="KW-1278">Translocase</keyword>
<evidence type="ECO:0000256" key="2">
    <source>
        <dbReference type="ARBA" id="ARBA00005698"/>
    </source>
</evidence>
<evidence type="ECO:0000256" key="1">
    <source>
        <dbReference type="ARBA" id="ARBA00004225"/>
    </source>
</evidence>
<comment type="subcellular location">
    <subcellularLocation>
        <location evidence="1">Mitochondrion membrane</location>
        <topology evidence="1">Multi-pass membrane protein</topology>
    </subcellularLocation>
</comment>
<evidence type="ECO:0000256" key="10">
    <source>
        <dbReference type="ARBA" id="ARBA00022989"/>
    </source>
</evidence>